<dbReference type="InterPro" id="IPR000719">
    <property type="entry name" value="Prot_kinase_dom"/>
</dbReference>
<comment type="caution">
    <text evidence="3">The sequence shown here is derived from an EMBL/GenBank/DDBJ whole genome shotgun (WGS) entry which is preliminary data.</text>
</comment>
<organism evidence="3 4">
    <name type="scientific">Molothrus ater</name>
    <name type="common">Brown-headed cowbird</name>
    <dbReference type="NCBI Taxonomy" id="84834"/>
    <lineage>
        <taxon>Eukaryota</taxon>
        <taxon>Metazoa</taxon>
        <taxon>Chordata</taxon>
        <taxon>Craniata</taxon>
        <taxon>Vertebrata</taxon>
        <taxon>Euteleostomi</taxon>
        <taxon>Archelosauria</taxon>
        <taxon>Archosauria</taxon>
        <taxon>Dinosauria</taxon>
        <taxon>Saurischia</taxon>
        <taxon>Theropoda</taxon>
        <taxon>Coelurosauria</taxon>
        <taxon>Aves</taxon>
        <taxon>Neognathae</taxon>
        <taxon>Neoaves</taxon>
        <taxon>Telluraves</taxon>
        <taxon>Australaves</taxon>
        <taxon>Passeriformes</taxon>
        <taxon>Passeroidea</taxon>
        <taxon>Icteridae</taxon>
        <taxon>Molothrus</taxon>
    </lineage>
</organism>
<dbReference type="InterPro" id="IPR011009">
    <property type="entry name" value="Kinase-like_dom_sf"/>
</dbReference>
<keyword evidence="3" id="KW-0418">Kinase</keyword>
<dbReference type="GO" id="GO:0004674">
    <property type="term" value="F:protein serine/threonine kinase activity"/>
    <property type="evidence" value="ECO:0007669"/>
    <property type="project" value="TreeGrafter"/>
</dbReference>
<feature type="non-terminal residue" evidence="3">
    <location>
        <position position="235"/>
    </location>
</feature>
<name>A0A7L3UZA2_MOLAT</name>
<dbReference type="PANTHER" id="PTHR24359:SF39">
    <property type="entry name" value="PROTEIN KINASE DOMAIN-CONTAINING PROTEIN"/>
    <property type="match status" value="1"/>
</dbReference>
<accession>A0A7L3UZA2</accession>
<keyword evidence="3" id="KW-0808">Transferase</keyword>
<proteinExistence type="predicted"/>
<dbReference type="PROSITE" id="PS50011">
    <property type="entry name" value="PROTEIN_KINASE_DOM"/>
    <property type="match status" value="1"/>
</dbReference>
<feature type="domain" description="Protein kinase" evidence="2">
    <location>
        <begin position="1"/>
        <end position="235"/>
    </location>
</feature>
<dbReference type="Gene3D" id="1.10.510.10">
    <property type="entry name" value="Transferase(Phosphotransferase) domain 1"/>
    <property type="match status" value="1"/>
</dbReference>
<dbReference type="Proteomes" id="UP000553862">
    <property type="component" value="Unassembled WGS sequence"/>
</dbReference>
<evidence type="ECO:0000256" key="1">
    <source>
        <dbReference type="SAM" id="SignalP"/>
    </source>
</evidence>
<evidence type="ECO:0000313" key="3">
    <source>
        <dbReference type="EMBL" id="NXV56987.1"/>
    </source>
</evidence>
<dbReference type="GO" id="GO:0005524">
    <property type="term" value="F:ATP binding"/>
    <property type="evidence" value="ECO:0007669"/>
    <property type="project" value="InterPro"/>
</dbReference>
<dbReference type="SMART" id="SM00220">
    <property type="entry name" value="S_TKc"/>
    <property type="match status" value="1"/>
</dbReference>
<gene>
    <name evidence="3" type="primary">Sbk1_0</name>
    <name evidence="3" type="ORF">MOLATE_R16477</name>
</gene>
<dbReference type="AlphaFoldDB" id="A0A7L3UZA2"/>
<keyword evidence="4" id="KW-1185">Reference proteome</keyword>
<dbReference type="PANTHER" id="PTHR24359">
    <property type="entry name" value="SERINE/THREONINE-PROTEIN KINASE SBK1"/>
    <property type="match status" value="1"/>
</dbReference>
<evidence type="ECO:0000259" key="2">
    <source>
        <dbReference type="PROSITE" id="PS50011"/>
    </source>
</evidence>
<dbReference type="EMBL" id="VZUF01135345">
    <property type="protein sequence ID" value="NXV56987.1"/>
    <property type="molecule type" value="Genomic_DNA"/>
</dbReference>
<feature type="non-terminal residue" evidence="3">
    <location>
        <position position="1"/>
    </location>
</feature>
<sequence>FLREFCTHLCLRGALTCVQVLPLAFETPTEFGFAQELAPAGDLCGLLTPGVGLPEPQVKRCAAQVCSALCYLHGHALVHADLKLDNVLAFDPECHLVKLGDFGLTRVQGAQVRPAPGHAPYAAPELLPRARPRPGEPHLEPPVDTWALGVLLFALLTGSFPWAAPARSDPAFRRFRAWHGRACAGGAGPGAGPPGRAWRGLAGAGLEMLRGLLHPQAGRRSPPGEVLRYLGGAWR</sequence>
<keyword evidence="1" id="KW-0732">Signal</keyword>
<evidence type="ECO:0000313" key="4">
    <source>
        <dbReference type="Proteomes" id="UP000553862"/>
    </source>
</evidence>
<feature type="chain" id="PRO_5029588521" evidence="1">
    <location>
        <begin position="17"/>
        <end position="235"/>
    </location>
</feature>
<dbReference type="SUPFAM" id="SSF56112">
    <property type="entry name" value="Protein kinase-like (PK-like)"/>
    <property type="match status" value="1"/>
</dbReference>
<dbReference type="Pfam" id="PF00069">
    <property type="entry name" value="Pkinase"/>
    <property type="match status" value="1"/>
</dbReference>
<reference evidence="3 4" key="1">
    <citation type="submission" date="2019-09" db="EMBL/GenBank/DDBJ databases">
        <title>Bird 10,000 Genomes (B10K) Project - Family phase.</title>
        <authorList>
            <person name="Zhang G."/>
        </authorList>
    </citation>
    <scope>NUCLEOTIDE SEQUENCE [LARGE SCALE GENOMIC DNA]</scope>
    <source>
        <strain evidence="3">OUT-0049</strain>
        <tissue evidence="3">Muscle</tissue>
    </source>
</reference>
<protein>
    <submittedName>
        <fullName evidence="3">SBK1 kinase</fullName>
    </submittedName>
</protein>
<feature type="signal peptide" evidence="1">
    <location>
        <begin position="1"/>
        <end position="16"/>
    </location>
</feature>